<dbReference type="SUPFAM" id="SSF88633">
    <property type="entry name" value="Positive stranded ssRNA viruses"/>
    <property type="match status" value="1"/>
</dbReference>
<proteinExistence type="predicted"/>
<evidence type="ECO:0000256" key="2">
    <source>
        <dbReference type="ARBA" id="ARBA00022561"/>
    </source>
</evidence>
<evidence type="ECO:0000256" key="4">
    <source>
        <dbReference type="SAM" id="MobiDB-lite"/>
    </source>
</evidence>
<evidence type="ECO:0000256" key="1">
    <source>
        <dbReference type="ARBA" id="ARBA00004328"/>
    </source>
</evidence>
<keyword evidence="3" id="KW-0946">Virion</keyword>
<dbReference type="Gene3D" id="2.60.120.20">
    <property type="match status" value="1"/>
</dbReference>
<sequence>MPNPLAAPFRLLQQSSSLGPTYAVAPIARAPQVPLPSMADNATQVGPVPPRDDRVDRQPPLPDPPRVLETTPSHFLDLPFQWKVTDFTGYAAYHGTDDLSASAVLTTLCAPYRHAELLYVEISVAPCPPSFSKPIMFTVVWTPATLSPADGKETDYYGGRQITVGGPVLLSSTTAVPADLARMNPFIKSSVSYNDTPRWTMSVPPVTGGDTKIPLATAFVRGIVRVSAPSGTATPSA</sequence>
<dbReference type="GO" id="GO:0005198">
    <property type="term" value="F:structural molecule activity"/>
    <property type="evidence" value="ECO:0007669"/>
    <property type="project" value="InterPro"/>
</dbReference>
<dbReference type="InterPro" id="IPR000574">
    <property type="entry name" value="Tymo_coat"/>
</dbReference>
<evidence type="ECO:0000259" key="5">
    <source>
        <dbReference type="Pfam" id="PF00983"/>
    </source>
</evidence>
<accession>A0A0A1E1E9</accession>
<reference evidence="6" key="1">
    <citation type="journal article" date="2015" name="Phytopathology">
        <title>Infectious Maize rayado fino virus from Cloned cDNA.</title>
        <authorList>
            <person name="Edwards M.C."/>
            <person name="Weiland J.J."/>
            <person name="Todd J."/>
            <person name="Stewart L.R."/>
        </authorList>
    </citation>
    <scope>NUCLEOTIDE SEQUENCE</scope>
    <source>
        <strain evidence="6">US</strain>
    </source>
</reference>
<evidence type="ECO:0000313" key="6">
    <source>
        <dbReference type="EMBL" id="AIY22519.1"/>
    </source>
</evidence>
<dbReference type="InterPro" id="IPR029053">
    <property type="entry name" value="Viral_coat"/>
</dbReference>
<dbReference type="EMBL" id="KM523134">
    <property type="protein sequence ID" value="AIY22519.1"/>
    <property type="molecule type" value="Genomic_RNA"/>
</dbReference>
<dbReference type="GO" id="GO:0019028">
    <property type="term" value="C:viral capsid"/>
    <property type="evidence" value="ECO:0007669"/>
    <property type="project" value="UniProtKB-KW"/>
</dbReference>
<feature type="domain" description="Tymovirus coat protein" evidence="5">
    <location>
        <begin position="59"/>
        <end position="236"/>
    </location>
</feature>
<organism evidence="6">
    <name type="scientific">Maize rayado fino virus</name>
    <dbReference type="NCBI Taxonomy" id="59749"/>
    <lineage>
        <taxon>Viruses</taxon>
        <taxon>Riboviria</taxon>
        <taxon>Orthornavirae</taxon>
        <taxon>Kitrinoviricota</taxon>
        <taxon>Alsuviricetes</taxon>
        <taxon>Tymovirales</taxon>
        <taxon>Tymoviridae</taxon>
        <taxon>Marafivirus</taxon>
        <taxon>Marafivirus maydis</taxon>
    </lineage>
</organism>
<comment type="subcellular location">
    <subcellularLocation>
        <location evidence="1">Virion</location>
    </subcellularLocation>
</comment>
<dbReference type="Pfam" id="PF00983">
    <property type="entry name" value="Tymo_coat"/>
    <property type="match status" value="1"/>
</dbReference>
<keyword evidence="2" id="KW-0167">Capsid protein</keyword>
<protein>
    <submittedName>
        <fullName evidence="6">Minor capsid protein</fullName>
    </submittedName>
</protein>
<name>A0A0A1E1E9_9VIRU</name>
<evidence type="ECO:0000256" key="3">
    <source>
        <dbReference type="ARBA" id="ARBA00022844"/>
    </source>
</evidence>
<feature type="region of interest" description="Disordered" evidence="4">
    <location>
        <begin position="37"/>
        <end position="67"/>
    </location>
</feature>